<accession>A0A1B0ZSJ3</accession>
<sequence length="197" mass="21486">MTFKLGLTGSIGMGKSTTAKIFAELGCTVWDADAAVHRLYMPGGAAVAPMQAQFPEAIVDGAVDRAALKDIIARDPSALPRIEKIVHPLVGEDRAEFRRTAESDILVFDIPLLFETGGEAAMDAVACVTVDAETQKQRVLDRGTMTVEQFEQILQTQMPIEEKRARADYVIETDTLEHARAQVEQILAEIRGKMADA</sequence>
<keyword evidence="2 5" id="KW-0547">Nucleotide-binding</keyword>
<dbReference type="Pfam" id="PF01121">
    <property type="entry name" value="CoaE"/>
    <property type="match status" value="1"/>
</dbReference>
<dbReference type="PATRIC" id="fig|60890.4.peg.2181"/>
<dbReference type="HAMAP" id="MF_00376">
    <property type="entry name" value="Dephospho_CoA_kinase"/>
    <property type="match status" value="1"/>
</dbReference>
<keyword evidence="8" id="KW-1185">Reference proteome</keyword>
<evidence type="ECO:0000256" key="3">
    <source>
        <dbReference type="ARBA" id="ARBA00022840"/>
    </source>
</evidence>
<keyword evidence="4 5" id="KW-0173">Coenzyme A biosynthesis</keyword>
<dbReference type="SUPFAM" id="SSF52540">
    <property type="entry name" value="P-loop containing nucleoside triphosphate hydrolases"/>
    <property type="match status" value="1"/>
</dbReference>
<dbReference type="Gene3D" id="3.40.50.300">
    <property type="entry name" value="P-loop containing nucleotide triphosphate hydrolases"/>
    <property type="match status" value="1"/>
</dbReference>
<dbReference type="PANTHER" id="PTHR10695">
    <property type="entry name" value="DEPHOSPHO-COA KINASE-RELATED"/>
    <property type="match status" value="1"/>
</dbReference>
<proteinExistence type="inferred from homology"/>
<name>A0A1B0ZSJ3_9RHOB</name>
<dbReference type="EC" id="2.7.1.24" evidence="5 6"/>
<dbReference type="CDD" id="cd02022">
    <property type="entry name" value="DPCK"/>
    <property type="match status" value="1"/>
</dbReference>
<evidence type="ECO:0000313" key="8">
    <source>
        <dbReference type="Proteomes" id="UP000092565"/>
    </source>
</evidence>
<feature type="binding site" evidence="5">
    <location>
        <begin position="12"/>
        <end position="17"/>
    </location>
    <ligand>
        <name>ATP</name>
        <dbReference type="ChEBI" id="CHEBI:30616"/>
    </ligand>
</feature>
<evidence type="ECO:0000256" key="4">
    <source>
        <dbReference type="ARBA" id="ARBA00022993"/>
    </source>
</evidence>
<dbReference type="OrthoDB" id="9812943at2"/>
<comment type="function">
    <text evidence="5">Catalyzes the phosphorylation of the 3'-hydroxyl group of dephosphocoenzyme A to form coenzyme A.</text>
</comment>
<dbReference type="PANTHER" id="PTHR10695:SF46">
    <property type="entry name" value="BIFUNCTIONAL COENZYME A SYNTHASE-RELATED"/>
    <property type="match status" value="1"/>
</dbReference>
<dbReference type="PROSITE" id="PS51219">
    <property type="entry name" value="DPCK"/>
    <property type="match status" value="1"/>
</dbReference>
<organism evidence="7 8">
    <name type="scientific">Phaeobacter gallaeciensis</name>
    <dbReference type="NCBI Taxonomy" id="60890"/>
    <lineage>
        <taxon>Bacteria</taxon>
        <taxon>Pseudomonadati</taxon>
        <taxon>Pseudomonadota</taxon>
        <taxon>Alphaproteobacteria</taxon>
        <taxon>Rhodobacterales</taxon>
        <taxon>Roseobacteraceae</taxon>
        <taxon>Phaeobacter</taxon>
    </lineage>
</organism>
<comment type="catalytic activity">
    <reaction evidence="5">
        <text>3'-dephospho-CoA + ATP = ADP + CoA + H(+)</text>
        <dbReference type="Rhea" id="RHEA:18245"/>
        <dbReference type="ChEBI" id="CHEBI:15378"/>
        <dbReference type="ChEBI" id="CHEBI:30616"/>
        <dbReference type="ChEBI" id="CHEBI:57287"/>
        <dbReference type="ChEBI" id="CHEBI:57328"/>
        <dbReference type="ChEBI" id="CHEBI:456216"/>
        <dbReference type="EC" id="2.7.1.24"/>
    </reaction>
</comment>
<dbReference type="Proteomes" id="UP000092565">
    <property type="component" value="Chromosome"/>
</dbReference>
<protein>
    <recommendedName>
        <fullName evidence="5 6">Dephospho-CoA kinase</fullName>
        <ecNumber evidence="5 6">2.7.1.24</ecNumber>
    </recommendedName>
    <alternativeName>
        <fullName evidence="5">Dephosphocoenzyme A kinase</fullName>
    </alternativeName>
</protein>
<keyword evidence="5" id="KW-0808">Transferase</keyword>
<evidence type="ECO:0000256" key="6">
    <source>
        <dbReference type="NCBIfam" id="TIGR00152"/>
    </source>
</evidence>
<dbReference type="NCBIfam" id="TIGR00152">
    <property type="entry name" value="dephospho-CoA kinase"/>
    <property type="match status" value="1"/>
</dbReference>
<keyword evidence="5" id="KW-0963">Cytoplasm</keyword>
<dbReference type="RefSeq" id="WP_065272004.1">
    <property type="nucleotide sequence ID" value="NZ_CP015124.1"/>
</dbReference>
<dbReference type="GO" id="GO:0005524">
    <property type="term" value="F:ATP binding"/>
    <property type="evidence" value="ECO:0007669"/>
    <property type="project" value="UniProtKB-UniRule"/>
</dbReference>
<dbReference type="EMBL" id="CP015124">
    <property type="protein sequence ID" value="ANP37142.1"/>
    <property type="molecule type" value="Genomic_DNA"/>
</dbReference>
<evidence type="ECO:0000256" key="2">
    <source>
        <dbReference type="ARBA" id="ARBA00022741"/>
    </source>
</evidence>
<dbReference type="GO" id="GO:0015937">
    <property type="term" value="P:coenzyme A biosynthetic process"/>
    <property type="evidence" value="ECO:0007669"/>
    <property type="project" value="UniProtKB-UniRule"/>
</dbReference>
<dbReference type="InterPro" id="IPR027417">
    <property type="entry name" value="P-loop_NTPase"/>
</dbReference>
<gene>
    <name evidence="5 7" type="primary">coaE</name>
    <name evidence="7" type="ORF">JL2886_02252</name>
</gene>
<comment type="pathway">
    <text evidence="5">Cofactor biosynthesis; coenzyme A biosynthesis; CoA from (R)-pantothenate: step 5/5.</text>
</comment>
<dbReference type="AlphaFoldDB" id="A0A1B0ZSJ3"/>
<evidence type="ECO:0000313" key="7">
    <source>
        <dbReference type="EMBL" id="ANP37142.1"/>
    </source>
</evidence>
<evidence type="ECO:0000256" key="5">
    <source>
        <dbReference type="HAMAP-Rule" id="MF_00376"/>
    </source>
</evidence>
<keyword evidence="5 7" id="KW-0418">Kinase</keyword>
<dbReference type="GO" id="GO:0005737">
    <property type="term" value="C:cytoplasm"/>
    <property type="evidence" value="ECO:0007669"/>
    <property type="project" value="UniProtKB-SubCell"/>
</dbReference>
<dbReference type="GO" id="GO:0004140">
    <property type="term" value="F:dephospho-CoA kinase activity"/>
    <property type="evidence" value="ECO:0007669"/>
    <property type="project" value="UniProtKB-UniRule"/>
</dbReference>
<keyword evidence="3 5" id="KW-0067">ATP-binding</keyword>
<reference evidence="7 8" key="1">
    <citation type="submission" date="2016-04" db="EMBL/GenBank/DDBJ databases">
        <authorList>
            <person name="Evans L.H."/>
            <person name="Alamgir A."/>
            <person name="Owens N."/>
            <person name="Weber N.D."/>
            <person name="Virtaneva K."/>
            <person name="Barbian K."/>
            <person name="Babar A."/>
            <person name="Rosenke K."/>
        </authorList>
    </citation>
    <scope>NUCLEOTIDE SEQUENCE [LARGE SCALE GENOMIC DNA]</scope>
    <source>
        <strain evidence="7 8">JL2886</strain>
    </source>
</reference>
<comment type="subcellular location">
    <subcellularLocation>
        <location evidence="5">Cytoplasm</location>
    </subcellularLocation>
</comment>
<dbReference type="InterPro" id="IPR001977">
    <property type="entry name" value="Depp_CoAkinase"/>
</dbReference>
<evidence type="ECO:0000256" key="1">
    <source>
        <dbReference type="ARBA" id="ARBA00009018"/>
    </source>
</evidence>
<dbReference type="UniPathway" id="UPA00241">
    <property type="reaction ID" value="UER00356"/>
</dbReference>
<comment type="similarity">
    <text evidence="1 5">Belongs to the CoaE family.</text>
</comment>